<comment type="cofactor">
    <cofactor evidence="1">
        <name>a divalent metal cation</name>
        <dbReference type="ChEBI" id="CHEBI:60240"/>
    </cofactor>
</comment>
<dbReference type="EC" id="3.1.4.-" evidence="1"/>
<dbReference type="GO" id="GO:0016787">
    <property type="term" value="F:hydrolase activity"/>
    <property type="evidence" value="ECO:0007669"/>
    <property type="project" value="UniProtKB-UniRule"/>
</dbReference>
<gene>
    <name evidence="3" type="ORF">ATJ93_3169</name>
</gene>
<keyword evidence="4" id="KW-1185">Reference proteome</keyword>
<dbReference type="NCBIfam" id="TIGR00040">
    <property type="entry name" value="yfcE"/>
    <property type="match status" value="1"/>
</dbReference>
<evidence type="ECO:0000313" key="3">
    <source>
        <dbReference type="EMBL" id="RKD93539.1"/>
    </source>
</evidence>
<evidence type="ECO:0000313" key="4">
    <source>
        <dbReference type="Proteomes" id="UP000283805"/>
    </source>
</evidence>
<dbReference type="InterPro" id="IPR000979">
    <property type="entry name" value="Phosphodiesterase_MJ0936/Vps29"/>
</dbReference>
<evidence type="ECO:0000256" key="1">
    <source>
        <dbReference type="RuleBase" id="RU362039"/>
    </source>
</evidence>
<dbReference type="RefSeq" id="WP_120245545.1">
    <property type="nucleotide sequence ID" value="NZ_RAPO01000003.1"/>
</dbReference>
<dbReference type="AlphaFoldDB" id="A0A3R7DXY1"/>
<dbReference type="Pfam" id="PF12850">
    <property type="entry name" value="Metallophos_2"/>
    <property type="match status" value="1"/>
</dbReference>
<reference evidence="3 4" key="1">
    <citation type="submission" date="2018-09" db="EMBL/GenBank/DDBJ databases">
        <title>Genomic Encyclopedia of Archaeal and Bacterial Type Strains, Phase II (KMG-II): from individual species to whole genera.</title>
        <authorList>
            <person name="Goeker M."/>
        </authorList>
    </citation>
    <scope>NUCLEOTIDE SEQUENCE [LARGE SCALE GENOMIC DNA]</scope>
    <source>
        <strain evidence="3 4">DSM 13151</strain>
    </source>
</reference>
<dbReference type="PANTHER" id="PTHR43165">
    <property type="entry name" value="METALLOPHOSPHOESTERASE"/>
    <property type="match status" value="1"/>
</dbReference>
<dbReference type="Proteomes" id="UP000283805">
    <property type="component" value="Unassembled WGS sequence"/>
</dbReference>
<dbReference type="SUPFAM" id="SSF56300">
    <property type="entry name" value="Metallo-dependent phosphatases"/>
    <property type="match status" value="1"/>
</dbReference>
<comment type="caution">
    <text evidence="3">The sequence shown here is derived from an EMBL/GenBank/DDBJ whole genome shotgun (WGS) entry which is preliminary data.</text>
</comment>
<dbReference type="InterPro" id="IPR029052">
    <property type="entry name" value="Metallo-depent_PP-like"/>
</dbReference>
<dbReference type="GO" id="GO:0046872">
    <property type="term" value="F:metal ion binding"/>
    <property type="evidence" value="ECO:0007669"/>
    <property type="project" value="UniProtKB-KW"/>
</dbReference>
<keyword evidence="1" id="KW-0479">Metal-binding</keyword>
<dbReference type="EMBL" id="RAPO01000003">
    <property type="protein sequence ID" value="RKD93539.1"/>
    <property type="molecule type" value="Genomic_DNA"/>
</dbReference>
<comment type="similarity">
    <text evidence="1">Belongs to the metallophosphoesterase superfamily. YfcE family.</text>
</comment>
<feature type="domain" description="Calcineurin-like phosphoesterase" evidence="2">
    <location>
        <begin position="1"/>
        <end position="156"/>
    </location>
</feature>
<name>A0A3R7DXY1_9EURY</name>
<dbReference type="InterPro" id="IPR024654">
    <property type="entry name" value="Calcineurin-like_PHP_lpxH"/>
</dbReference>
<organism evidence="3 4">
    <name type="scientific">Halopiger aswanensis</name>
    <dbReference type="NCBI Taxonomy" id="148449"/>
    <lineage>
        <taxon>Archaea</taxon>
        <taxon>Methanobacteriati</taxon>
        <taxon>Methanobacteriota</taxon>
        <taxon>Stenosarchaea group</taxon>
        <taxon>Halobacteria</taxon>
        <taxon>Halobacteriales</taxon>
        <taxon>Natrialbaceae</taxon>
        <taxon>Halopiger</taxon>
    </lineage>
</organism>
<dbReference type="Gene3D" id="3.60.21.10">
    <property type="match status" value="1"/>
</dbReference>
<dbReference type="InterPro" id="IPR053193">
    <property type="entry name" value="MetalloPDE_YfcE-like"/>
</dbReference>
<dbReference type="OrthoDB" id="9959at2157"/>
<protein>
    <recommendedName>
        <fullName evidence="1">Phosphoesterase</fullName>
        <ecNumber evidence="1">3.1.4.-</ecNumber>
    </recommendedName>
</protein>
<sequence>MNVGIISDTHDNVAAAERAAAIFAEEGVEIVVHCGDFVAPPLLPALEAFEVHGVLGNNDGEIAGLHAAFDDLGSESELHGRFASLEFDGLSFAVLHGESKEEVEALAVAEAYDFVCYGHHHERDLTENGRTTVLNPGGHFPTIPDEHRTVAIVDTLSESVRFRSVLEDEVGGEDEA</sequence>
<dbReference type="PANTHER" id="PTHR43165:SF1">
    <property type="entry name" value="PHOSPHODIESTERASE MJ0936"/>
    <property type="match status" value="1"/>
</dbReference>
<evidence type="ECO:0000259" key="2">
    <source>
        <dbReference type="Pfam" id="PF12850"/>
    </source>
</evidence>
<accession>A0A3R7DXY1</accession>
<proteinExistence type="inferred from homology"/>